<dbReference type="AlphaFoldDB" id="A0A5C5TXE5"/>
<reference evidence="2 3" key="1">
    <citation type="submission" date="2019-07" db="EMBL/GenBank/DDBJ databases">
        <title>Luteimonas sp. YD-1 nov., isolated from acidic soil.</title>
        <authorList>
            <person name="Zhou J."/>
        </authorList>
    </citation>
    <scope>NUCLEOTIDE SEQUENCE [LARGE SCALE GENOMIC DNA]</scope>
    <source>
        <strain evidence="2 3">YD-1</strain>
    </source>
</reference>
<comment type="caution">
    <text evidence="2">The sequence shown here is derived from an EMBL/GenBank/DDBJ whole genome shotgun (WGS) entry which is preliminary data.</text>
</comment>
<dbReference type="Gene3D" id="3.90.1580.10">
    <property type="entry name" value="paralog of FGE (formylglycine-generating enzyme)"/>
    <property type="match status" value="1"/>
</dbReference>
<dbReference type="PANTHER" id="PTHR23150:SF19">
    <property type="entry name" value="FORMYLGLYCINE-GENERATING ENZYME"/>
    <property type="match status" value="1"/>
</dbReference>
<dbReference type="OrthoDB" id="9768004at2"/>
<dbReference type="InterPro" id="IPR016187">
    <property type="entry name" value="CTDL_fold"/>
</dbReference>
<evidence type="ECO:0000313" key="3">
    <source>
        <dbReference type="Proteomes" id="UP000315949"/>
    </source>
</evidence>
<organism evidence="2 3">
    <name type="scientific">Luteimonas wenzhouensis</name>
    <dbReference type="NCBI Taxonomy" id="2599615"/>
    <lineage>
        <taxon>Bacteria</taxon>
        <taxon>Pseudomonadati</taxon>
        <taxon>Pseudomonadota</taxon>
        <taxon>Gammaproteobacteria</taxon>
        <taxon>Lysobacterales</taxon>
        <taxon>Lysobacteraceae</taxon>
        <taxon>Luteimonas</taxon>
    </lineage>
</organism>
<dbReference type="Pfam" id="PF03781">
    <property type="entry name" value="FGE-sulfatase"/>
    <property type="match status" value="1"/>
</dbReference>
<dbReference type="Proteomes" id="UP000315949">
    <property type="component" value="Unassembled WGS sequence"/>
</dbReference>
<keyword evidence="3" id="KW-1185">Reference proteome</keyword>
<dbReference type="InterPro" id="IPR005532">
    <property type="entry name" value="SUMF_dom"/>
</dbReference>
<accession>A0A5C5TXE5</accession>
<dbReference type="EMBL" id="VOHE01000005">
    <property type="protein sequence ID" value="TWT18327.1"/>
    <property type="molecule type" value="Genomic_DNA"/>
</dbReference>
<dbReference type="GO" id="GO:0120147">
    <property type="term" value="F:formylglycine-generating oxidase activity"/>
    <property type="evidence" value="ECO:0007669"/>
    <property type="project" value="TreeGrafter"/>
</dbReference>
<evidence type="ECO:0000259" key="1">
    <source>
        <dbReference type="Pfam" id="PF03781"/>
    </source>
</evidence>
<evidence type="ECO:0000313" key="2">
    <source>
        <dbReference type="EMBL" id="TWT18327.1"/>
    </source>
</evidence>
<dbReference type="RefSeq" id="WP_146312892.1">
    <property type="nucleotide sequence ID" value="NZ_VOHE01000005.1"/>
</dbReference>
<gene>
    <name evidence="2" type="ORF">FQY79_10595</name>
</gene>
<feature type="domain" description="Sulfatase-modifying factor enzyme-like" evidence="1">
    <location>
        <begin position="484"/>
        <end position="725"/>
    </location>
</feature>
<protein>
    <submittedName>
        <fullName evidence="2">SUMF1/EgtB/PvdOfamily nonheme iron enzyme</fullName>
    </submittedName>
</protein>
<proteinExistence type="predicted"/>
<name>A0A5C5TXE5_9GAMM</name>
<dbReference type="InterPro" id="IPR051043">
    <property type="entry name" value="Sulfatase_Mod_Factor_Kinase"/>
</dbReference>
<dbReference type="PANTHER" id="PTHR23150">
    <property type="entry name" value="SULFATASE MODIFYING FACTOR 1, 2"/>
    <property type="match status" value="1"/>
</dbReference>
<dbReference type="SUPFAM" id="SSF56436">
    <property type="entry name" value="C-type lectin-like"/>
    <property type="match status" value="1"/>
</dbReference>
<dbReference type="InterPro" id="IPR042095">
    <property type="entry name" value="SUMF_sf"/>
</dbReference>
<sequence>MTSRYDIPDHDPATADYGPAPVRTEYKFSHVTTGRYLPTPGKAPQWPFADIGHWMIDANESSADWLAELRDWRREHLVRIGYDDANYRRPELQWAQRNFVHAQMLVEDRYFYDVETGQYTVDRYLDDLEERFGGLDSVLIWYIYPNIGIDDRNQFDLAHDLPGGLEGLKQAVEAFHRRGVRVFLPAKPWDHGTRDPGCTHWEGLAEIVKAVGADGINGDTFNGVPRAFFDACDRIGHPVVVQPESTISAEEQLIWNVQSWGKKAPDGPVPPVSKWKWLEPRHMVNYENRWGRDRTHDLQYCFLNGIGYNAWENIWGIWNQFTPRNAEALRRIATIYRQFPSLVVSMDWEPYQISAQRNVFISRFPGEGRVLWTMANRNEYDIDGEQFSVEHVDGTRYYDVWHGRELQPRVVEGRALIELPMEARGFGAVLALAPGVEEPGLDAFLARIAAMAATPLNAHSAAWRPLPQTIVDVAPTRPCAEAPEGMVTIPAGEFLFKVGGIEIEGFNWAGVDVQYPWENSPRRHHLRRMTLPAFHIDRHPVTNAQFQRFLQDSGYRPRDAANFLRHWVDGAPRPGWENRPVTWVSLEDARAYAAWAGKRLPREWEWQYAAQGTDGRLYPWGNEWDESRVPKVNRGRRLLPPDEVGRHPQGASPFGVEDLVGHVWQWTDEFVDEHTRAAILRGGSNYRPQTSHWYFPQAYRLDQHGKYLLMAPCKDRSGTVGFRCVVDAEPPRG</sequence>